<evidence type="ECO:0000313" key="1">
    <source>
        <dbReference type="EMBL" id="RPD40077.1"/>
    </source>
</evidence>
<keyword evidence="2" id="KW-1185">Reference proteome</keyword>
<sequence>MHNPLSILQVTVLDGLIQAGHVYFVRQSYFRGMKPGAKESLLISHYRSAAEATAHYDAILTDQRRYIYDISNAADKEKLYHAATQPEGYAVYIALLKDKKWKPGPMLTAAVRRFVRVHASRSQEGRTDVSIRLFIRFGELFLTLKQHKQEEQNIPLSEIEKT</sequence>
<protein>
    <submittedName>
        <fullName evidence="1">Uncharacterized protein</fullName>
    </submittedName>
</protein>
<comment type="caution">
    <text evidence="1">The sequence shown here is derived from an EMBL/GenBank/DDBJ whole genome shotgun (WGS) entry which is preliminary data.</text>
</comment>
<reference evidence="2" key="1">
    <citation type="submission" date="2018-11" db="EMBL/GenBank/DDBJ databases">
        <title>Chitinophaga lutea sp.nov., isolate from arsenic contaminated soil.</title>
        <authorList>
            <person name="Zong Y."/>
        </authorList>
    </citation>
    <scope>NUCLEOTIDE SEQUENCE [LARGE SCALE GENOMIC DNA]</scope>
    <source>
        <strain evidence="2">YLT18</strain>
    </source>
</reference>
<dbReference type="RefSeq" id="WP_120517451.1">
    <property type="nucleotide sequence ID" value="NZ_QXZY01000009.1"/>
</dbReference>
<dbReference type="EMBL" id="RMBX01000008">
    <property type="protein sequence ID" value="RPD40077.1"/>
    <property type="molecule type" value="Genomic_DNA"/>
</dbReference>
<name>A0A3N4MEM1_9BACT</name>
<gene>
    <name evidence="1" type="ORF">EG028_15585</name>
</gene>
<organism evidence="1 2">
    <name type="scientific">Chitinophaga barathri</name>
    <dbReference type="NCBI Taxonomy" id="1647451"/>
    <lineage>
        <taxon>Bacteria</taxon>
        <taxon>Pseudomonadati</taxon>
        <taxon>Bacteroidota</taxon>
        <taxon>Chitinophagia</taxon>
        <taxon>Chitinophagales</taxon>
        <taxon>Chitinophagaceae</taxon>
        <taxon>Chitinophaga</taxon>
    </lineage>
</organism>
<dbReference type="OrthoDB" id="678195at2"/>
<dbReference type="Proteomes" id="UP000279089">
    <property type="component" value="Unassembled WGS sequence"/>
</dbReference>
<proteinExistence type="predicted"/>
<evidence type="ECO:0000313" key="2">
    <source>
        <dbReference type="Proteomes" id="UP000279089"/>
    </source>
</evidence>
<dbReference type="AlphaFoldDB" id="A0A3N4MEM1"/>
<accession>A0A3N4MEM1</accession>